<evidence type="ECO:0000256" key="1">
    <source>
        <dbReference type="SAM" id="MobiDB-lite"/>
    </source>
</evidence>
<reference evidence="3" key="1">
    <citation type="submission" date="2020-11" db="EMBL/GenBank/DDBJ databases">
        <title>Adaptations for nitrogen fixation in a non-lichenized fungal sporocarp promotes dispersal by wood-feeding termites.</title>
        <authorList>
            <consortium name="DOE Joint Genome Institute"/>
            <person name="Koch R.A."/>
            <person name="Yoon G."/>
            <person name="Arayal U."/>
            <person name="Lail K."/>
            <person name="Amirebrahimi M."/>
            <person name="Labutti K."/>
            <person name="Lipzen A."/>
            <person name="Riley R."/>
            <person name="Barry K."/>
            <person name="Henrissat B."/>
            <person name="Grigoriev I.V."/>
            <person name="Herr J.R."/>
            <person name="Aime M.C."/>
        </authorList>
    </citation>
    <scope>NUCLEOTIDE SEQUENCE</scope>
    <source>
        <strain evidence="3">MCA 3950</strain>
    </source>
</reference>
<evidence type="ECO:0000256" key="2">
    <source>
        <dbReference type="SAM" id="SignalP"/>
    </source>
</evidence>
<keyword evidence="2" id="KW-0732">Signal</keyword>
<dbReference type="AlphaFoldDB" id="A0A9P8ARL3"/>
<dbReference type="Proteomes" id="UP000812287">
    <property type="component" value="Unassembled WGS sequence"/>
</dbReference>
<organism evidence="3 4">
    <name type="scientific">Guyanagaster necrorhizus</name>
    <dbReference type="NCBI Taxonomy" id="856835"/>
    <lineage>
        <taxon>Eukaryota</taxon>
        <taxon>Fungi</taxon>
        <taxon>Dikarya</taxon>
        <taxon>Basidiomycota</taxon>
        <taxon>Agaricomycotina</taxon>
        <taxon>Agaricomycetes</taxon>
        <taxon>Agaricomycetidae</taxon>
        <taxon>Agaricales</taxon>
        <taxon>Marasmiineae</taxon>
        <taxon>Physalacriaceae</taxon>
        <taxon>Guyanagaster</taxon>
    </lineage>
</organism>
<name>A0A9P8ARL3_9AGAR</name>
<feature type="compositionally biased region" description="Low complexity" evidence="1">
    <location>
        <begin position="109"/>
        <end position="127"/>
    </location>
</feature>
<feature type="region of interest" description="Disordered" evidence="1">
    <location>
        <begin position="301"/>
        <end position="321"/>
    </location>
</feature>
<evidence type="ECO:0000313" key="3">
    <source>
        <dbReference type="EMBL" id="KAG7445309.1"/>
    </source>
</evidence>
<feature type="chain" id="PRO_5040419245" evidence="2">
    <location>
        <begin position="17"/>
        <end position="345"/>
    </location>
</feature>
<feature type="signal peptide" evidence="2">
    <location>
        <begin position="1"/>
        <end position="16"/>
    </location>
</feature>
<proteinExistence type="predicted"/>
<feature type="compositionally biased region" description="Polar residues" evidence="1">
    <location>
        <begin position="312"/>
        <end position="321"/>
    </location>
</feature>
<dbReference type="OrthoDB" id="3012160at2759"/>
<sequence>MMPFQWLTQLFSTVLSFIMPFPGPSDDMCIFATEPQRGATSATLLLSALKNRNDFLRRGLGNIHVEEIEYRKCCSSHSVSQHEYLVVTVKESSGARRSGYLMVDRLNDSPTSNASQSNSSTASSSATTDDHWDTPNRLHRFGAKVKNFSKWYPIDAFDRVVILRSIDEALEVQGGCPYHCLMTMDFRQAQRRVTLEHFLLLLQTTSTNTVEYHLIFAQCYWFAYTIWKVLDLEAAPHITPTKYAPLQGRNPELAPGMVLGRGDEVNEWRAPGTVKLQWEEAKVIADQEWIELRDALLAPERARNRQRKPASKNGQLVDRQSQRSISFERRWRDISPLLVRGPIHS</sequence>
<protein>
    <submittedName>
        <fullName evidence="3">Uncharacterized protein</fullName>
    </submittedName>
</protein>
<dbReference type="EMBL" id="MU250537">
    <property type="protein sequence ID" value="KAG7445309.1"/>
    <property type="molecule type" value="Genomic_DNA"/>
</dbReference>
<accession>A0A9P8ARL3</accession>
<dbReference type="RefSeq" id="XP_043038809.1">
    <property type="nucleotide sequence ID" value="XM_043186499.1"/>
</dbReference>
<gene>
    <name evidence="3" type="ORF">BT62DRAFT_933153</name>
</gene>
<feature type="non-terminal residue" evidence="3">
    <location>
        <position position="345"/>
    </location>
</feature>
<keyword evidence="4" id="KW-1185">Reference proteome</keyword>
<comment type="caution">
    <text evidence="3">The sequence shown here is derived from an EMBL/GenBank/DDBJ whole genome shotgun (WGS) entry which is preliminary data.</text>
</comment>
<feature type="region of interest" description="Disordered" evidence="1">
    <location>
        <begin position="107"/>
        <end position="131"/>
    </location>
</feature>
<dbReference type="GeneID" id="66108796"/>
<evidence type="ECO:0000313" key="4">
    <source>
        <dbReference type="Proteomes" id="UP000812287"/>
    </source>
</evidence>